<sequence length="112" mass="12687">MFNKSAVMPIVCVVSLLMSANVWSADPELPQAPVIPPPLEDGQSIEPEINIIQKEDRTIEEYRANGQLYMIKVTPTVGKPYYFIDTDGDGSLESKQFELQSDLVPNWILFKW</sequence>
<evidence type="ECO:0000313" key="1">
    <source>
        <dbReference type="EMBL" id="KKN47612.1"/>
    </source>
</evidence>
<dbReference type="Gene3D" id="2.20.130.30">
    <property type="entry name" value="Protein of unknown function DUF2782"/>
    <property type="match status" value="1"/>
</dbReference>
<dbReference type="Pfam" id="PF11191">
    <property type="entry name" value="DUF2782"/>
    <property type="match status" value="1"/>
</dbReference>
<name>A0A0F9RDM3_9ZZZZ</name>
<protein>
    <recommendedName>
        <fullName evidence="2">DUF2782 domain-containing protein</fullName>
    </recommendedName>
</protein>
<organism evidence="1">
    <name type="scientific">marine sediment metagenome</name>
    <dbReference type="NCBI Taxonomy" id="412755"/>
    <lineage>
        <taxon>unclassified sequences</taxon>
        <taxon>metagenomes</taxon>
        <taxon>ecological metagenomes</taxon>
    </lineage>
</organism>
<reference evidence="1" key="1">
    <citation type="journal article" date="2015" name="Nature">
        <title>Complex archaea that bridge the gap between prokaryotes and eukaryotes.</title>
        <authorList>
            <person name="Spang A."/>
            <person name="Saw J.H."/>
            <person name="Jorgensen S.L."/>
            <person name="Zaremba-Niedzwiedzka K."/>
            <person name="Martijn J."/>
            <person name="Lind A.E."/>
            <person name="van Eijk R."/>
            <person name="Schleper C."/>
            <person name="Guy L."/>
            <person name="Ettema T.J."/>
        </authorList>
    </citation>
    <scope>NUCLEOTIDE SEQUENCE</scope>
</reference>
<dbReference type="InterPro" id="IPR021357">
    <property type="entry name" value="DUF2782"/>
</dbReference>
<proteinExistence type="predicted"/>
<accession>A0A0F9RDM3</accession>
<comment type="caution">
    <text evidence="1">The sequence shown here is derived from an EMBL/GenBank/DDBJ whole genome shotgun (WGS) entry which is preliminary data.</text>
</comment>
<evidence type="ECO:0008006" key="2">
    <source>
        <dbReference type="Google" id="ProtNLM"/>
    </source>
</evidence>
<gene>
    <name evidence="1" type="ORF">LCGC14_0661180</name>
</gene>
<dbReference type="EMBL" id="LAZR01001266">
    <property type="protein sequence ID" value="KKN47612.1"/>
    <property type="molecule type" value="Genomic_DNA"/>
</dbReference>
<dbReference type="AlphaFoldDB" id="A0A0F9RDM3"/>